<feature type="transmembrane region" description="Helical" evidence="14">
    <location>
        <begin position="195"/>
        <end position="217"/>
    </location>
</feature>
<dbReference type="GO" id="GO:0045259">
    <property type="term" value="C:proton-transporting ATP synthase complex"/>
    <property type="evidence" value="ECO:0007669"/>
    <property type="project" value="UniProtKB-KW"/>
</dbReference>
<feature type="transmembrane region" description="Helical" evidence="14">
    <location>
        <begin position="20"/>
        <end position="48"/>
    </location>
</feature>
<protein>
    <recommendedName>
        <fullName evidence="13">ATP synthase subunit a</fullName>
    </recommendedName>
</protein>
<dbReference type="GO" id="GO:0046933">
    <property type="term" value="F:proton-transporting ATP synthase activity, rotational mechanism"/>
    <property type="evidence" value="ECO:0007669"/>
    <property type="project" value="TreeGrafter"/>
</dbReference>
<keyword evidence="8" id="KW-0375">Hydrogen ion transport</keyword>
<evidence type="ECO:0000256" key="1">
    <source>
        <dbReference type="ARBA" id="ARBA00002070"/>
    </source>
</evidence>
<evidence type="ECO:0000256" key="7">
    <source>
        <dbReference type="ARBA" id="ARBA00022692"/>
    </source>
</evidence>
<dbReference type="InterPro" id="IPR000568">
    <property type="entry name" value="ATP_synth_F0_asu"/>
</dbReference>
<dbReference type="Pfam" id="PF00119">
    <property type="entry name" value="ATP-synt_A"/>
    <property type="match status" value="1"/>
</dbReference>
<sequence>MMASLFSSFDPSTYYFSLNWMSLLMFTIMMPYCYWLTPSRMSMLWLLLNKKLHKELKIMLSEKSKGSTLIMITIFTLILLNNFMGLFPYIFTATSHMSITLCLALPMWISFMIYGWTKKTNHMFAHLTPQGTPPALMFFMVCIETISNLIRPGALAVRLSANMIAGHLLMTLLGQLGPMMSFISVWLILLSQILLLTLEMAVSMIQAYVFTVLTSLYSKEVN</sequence>
<evidence type="ECO:0000256" key="11">
    <source>
        <dbReference type="ARBA" id="ARBA00023136"/>
    </source>
</evidence>
<dbReference type="PROSITE" id="PS00449">
    <property type="entry name" value="ATPASE_A"/>
    <property type="match status" value="1"/>
</dbReference>
<dbReference type="PRINTS" id="PR00123">
    <property type="entry name" value="ATPASEA"/>
</dbReference>
<keyword evidence="10" id="KW-0406">Ion transport</keyword>
<evidence type="ECO:0000256" key="8">
    <source>
        <dbReference type="ARBA" id="ARBA00022781"/>
    </source>
</evidence>
<evidence type="ECO:0000256" key="3">
    <source>
        <dbReference type="ARBA" id="ARBA00006810"/>
    </source>
</evidence>
<dbReference type="PANTHER" id="PTHR11410:SF0">
    <property type="entry name" value="ATP SYNTHASE SUBUNIT A"/>
    <property type="match status" value="1"/>
</dbReference>
<dbReference type="Gene3D" id="1.20.120.220">
    <property type="entry name" value="ATP synthase, F0 complex, subunit A"/>
    <property type="match status" value="1"/>
</dbReference>
<dbReference type="PANTHER" id="PTHR11410">
    <property type="entry name" value="ATP SYNTHASE SUBUNIT A"/>
    <property type="match status" value="1"/>
</dbReference>
<gene>
    <name evidence="15" type="primary">ATP6</name>
</gene>
<reference evidence="15" key="1">
    <citation type="journal article" date="2017" name="Mitochondrial DNA Part B Resour">
        <title>Complete mitochondrial genome of a leaf-mining beetle, Agonita chinensis Weise (Coleoptera: Chrysomelidae).</title>
        <authorList>
            <person name="Guo Q."/>
            <person name="Xu J."/>
            <person name="Liao C."/>
            <person name="Dai X."/>
            <person name="Jiang X."/>
        </authorList>
    </citation>
    <scope>NUCLEOTIDE SEQUENCE</scope>
</reference>
<keyword evidence="15" id="KW-0496">Mitochondrion</keyword>
<evidence type="ECO:0000256" key="14">
    <source>
        <dbReference type="SAM" id="Phobius"/>
    </source>
</evidence>
<comment type="similarity">
    <text evidence="3">Belongs to the ATPase A chain family.</text>
</comment>
<dbReference type="InterPro" id="IPR023011">
    <property type="entry name" value="ATP_synth_F0_asu_AS"/>
</dbReference>
<keyword evidence="12" id="KW-0066">ATP synthesis</keyword>
<dbReference type="CDD" id="cd00310">
    <property type="entry name" value="ATP-synt_Fo_a_6"/>
    <property type="match status" value="1"/>
</dbReference>
<dbReference type="AlphaFoldDB" id="A0A343SEM8"/>
<dbReference type="InterPro" id="IPR045083">
    <property type="entry name" value="ATP_synth_F0_asu_bact/mt"/>
</dbReference>
<evidence type="ECO:0000256" key="13">
    <source>
        <dbReference type="RuleBase" id="RU004450"/>
    </source>
</evidence>
<dbReference type="NCBIfam" id="TIGR01131">
    <property type="entry name" value="ATP_synt_6_or_A"/>
    <property type="match status" value="1"/>
</dbReference>
<evidence type="ECO:0000256" key="2">
    <source>
        <dbReference type="ARBA" id="ARBA00004141"/>
    </source>
</evidence>
<accession>A0A343SEM8</accession>
<feature type="transmembrane region" description="Helical" evidence="14">
    <location>
        <begin position="168"/>
        <end position="189"/>
    </location>
</feature>
<keyword evidence="9 14" id="KW-1133">Transmembrane helix</keyword>
<comment type="function">
    <text evidence="1">Mitochondrial membrane ATP synthase (F(1)F(0) ATP synthase or Complex V) produces ATP from ADP in the presence of a proton gradient across the membrane which is generated by electron transport complexes of the respiratory chain. F-type ATPases consist of two structural domains, F(1) - containing the extramembraneous catalytic core and F(0) - containing the membrane proton channel, linked together by a central stalk and a peripheral stalk. During catalysis, ATP synthesis in the catalytic domain of F(1) is coupled via a rotary mechanism of the central stalk subunits to proton translocation. Key component of the proton channel; it may play a direct role in the translocation of protons across the membrane.</text>
</comment>
<evidence type="ECO:0000256" key="9">
    <source>
        <dbReference type="ARBA" id="ARBA00022989"/>
    </source>
</evidence>
<dbReference type="SUPFAM" id="SSF81336">
    <property type="entry name" value="F1F0 ATP synthase subunit A"/>
    <property type="match status" value="1"/>
</dbReference>
<geneLocation type="mitochondrion" evidence="15"/>
<evidence type="ECO:0000256" key="4">
    <source>
        <dbReference type="ARBA" id="ARBA00011648"/>
    </source>
</evidence>
<dbReference type="GO" id="GO:0005743">
    <property type="term" value="C:mitochondrial inner membrane"/>
    <property type="evidence" value="ECO:0007669"/>
    <property type="project" value="UniProtKB-SubCell"/>
</dbReference>
<dbReference type="InterPro" id="IPR035908">
    <property type="entry name" value="F0_ATP_A_sf"/>
</dbReference>
<comment type="subcellular location">
    <subcellularLocation>
        <location evidence="2">Membrane</location>
        <topology evidence="2">Multi-pass membrane protein</topology>
    </subcellularLocation>
    <subcellularLocation>
        <location evidence="13">Mitochondrion inner membrane</location>
        <topology evidence="13">Multi-pass membrane protein</topology>
    </subcellularLocation>
</comment>
<evidence type="ECO:0000256" key="12">
    <source>
        <dbReference type="ARBA" id="ARBA00023310"/>
    </source>
</evidence>
<keyword evidence="6" id="KW-0138">CF(0)</keyword>
<feature type="transmembrane region" description="Helical" evidence="14">
    <location>
        <begin position="97"/>
        <end position="116"/>
    </location>
</feature>
<organism evidence="15">
    <name type="scientific">Agonita chinensis</name>
    <dbReference type="NCBI Taxonomy" id="2003340"/>
    <lineage>
        <taxon>Eukaryota</taxon>
        <taxon>Metazoa</taxon>
        <taxon>Ecdysozoa</taxon>
        <taxon>Arthropoda</taxon>
        <taxon>Hexapoda</taxon>
        <taxon>Insecta</taxon>
        <taxon>Pterygota</taxon>
        <taxon>Neoptera</taxon>
        <taxon>Endopterygota</taxon>
        <taxon>Coleoptera</taxon>
        <taxon>Polyphaga</taxon>
        <taxon>Cucujiformia</taxon>
        <taxon>Chrysomeloidea</taxon>
        <taxon>Chrysomelidae</taxon>
        <taxon>Cassidinae</taxon>
        <taxon>Agonita</taxon>
    </lineage>
</organism>
<name>A0A343SEM8_9CUCU</name>
<evidence type="ECO:0000256" key="5">
    <source>
        <dbReference type="ARBA" id="ARBA00022448"/>
    </source>
</evidence>
<comment type="subunit">
    <text evidence="4">F-type ATPases have 2 components, CF(1) - the catalytic core - and CF(0) - the membrane proton channel. CF(1) has five subunits: alpha(3), beta(3), gamma(1), delta(1), epsilon(1). CF(0) has three main subunits: a, b and c.</text>
</comment>
<keyword evidence="11 14" id="KW-0472">Membrane</keyword>
<keyword evidence="7 14" id="KW-0812">Transmembrane</keyword>
<feature type="transmembrane region" description="Helical" evidence="14">
    <location>
        <begin position="69"/>
        <end position="91"/>
    </location>
</feature>
<evidence type="ECO:0000256" key="6">
    <source>
        <dbReference type="ARBA" id="ARBA00022547"/>
    </source>
</evidence>
<dbReference type="EMBL" id="MF351622">
    <property type="protein sequence ID" value="AUR39861.1"/>
    <property type="molecule type" value="Genomic_DNA"/>
</dbReference>
<proteinExistence type="inferred from homology"/>
<evidence type="ECO:0000256" key="10">
    <source>
        <dbReference type="ARBA" id="ARBA00023065"/>
    </source>
</evidence>
<keyword evidence="5" id="KW-0813">Transport</keyword>
<evidence type="ECO:0000313" key="15">
    <source>
        <dbReference type="EMBL" id="AUR39861.1"/>
    </source>
</evidence>